<reference evidence="1 2" key="1">
    <citation type="submission" date="2023-08" db="EMBL/GenBank/DDBJ databases">
        <title>Methanolobus mangrovi sp. nov. and Methanolobus sediminis sp. nov, two novel methylotrophic methanogens isolated from mangrove sediments in China.</title>
        <authorList>
            <person name="Zhou J."/>
        </authorList>
    </citation>
    <scope>NUCLEOTIDE SEQUENCE [LARGE SCALE GENOMIC DNA]</scope>
    <source>
        <strain evidence="1 2">FTZ6</strain>
    </source>
</reference>
<evidence type="ECO:0000313" key="1">
    <source>
        <dbReference type="EMBL" id="WMW25584.1"/>
    </source>
</evidence>
<accession>A0AA51UL58</accession>
<evidence type="ECO:0000313" key="2">
    <source>
        <dbReference type="Proteomes" id="UP001182908"/>
    </source>
</evidence>
<dbReference type="SUPFAM" id="SSF46785">
    <property type="entry name" value="Winged helix' DNA-binding domain"/>
    <property type="match status" value="1"/>
</dbReference>
<name>A0AA51UL58_9EURY</name>
<dbReference type="EMBL" id="CP133592">
    <property type="protein sequence ID" value="WMW25584.1"/>
    <property type="molecule type" value="Genomic_DNA"/>
</dbReference>
<dbReference type="KEGG" id="mseb:RE474_02350"/>
<protein>
    <recommendedName>
        <fullName evidence="3">Transcriptional regulator HTH-type FeoC domain-containing protein</fullName>
    </recommendedName>
</protein>
<dbReference type="Proteomes" id="UP001182908">
    <property type="component" value="Chromosome"/>
</dbReference>
<organism evidence="1 2">
    <name type="scientific">Methanolobus sediminis</name>
    <dbReference type="NCBI Taxonomy" id="3072978"/>
    <lineage>
        <taxon>Archaea</taxon>
        <taxon>Methanobacteriati</taxon>
        <taxon>Methanobacteriota</taxon>
        <taxon>Stenosarchaea group</taxon>
        <taxon>Methanomicrobia</taxon>
        <taxon>Methanosarcinales</taxon>
        <taxon>Methanosarcinaceae</taxon>
        <taxon>Methanolobus</taxon>
    </lineage>
</organism>
<evidence type="ECO:0008006" key="3">
    <source>
        <dbReference type="Google" id="ProtNLM"/>
    </source>
</evidence>
<dbReference type="GeneID" id="84231521"/>
<keyword evidence="2" id="KW-1185">Reference proteome</keyword>
<dbReference type="InterPro" id="IPR036390">
    <property type="entry name" value="WH_DNA-bd_sf"/>
</dbReference>
<sequence>MIKETLKALFVDNCTLQEAADKLGIKQSDIRDRLLMLQHMGYVQEICNNSSPKSSACCSCTAASSCSGNNDISGSKAYQLTEKGEKICRNK</sequence>
<dbReference type="AlphaFoldDB" id="A0AA51UL58"/>
<proteinExistence type="predicted"/>
<gene>
    <name evidence="1" type="ORF">RE474_02350</name>
</gene>
<dbReference type="RefSeq" id="WP_309311388.1">
    <property type="nucleotide sequence ID" value="NZ_CP133592.1"/>
</dbReference>